<name>A0AAV2PWL8_MEGNR</name>
<organism evidence="4 5">
    <name type="scientific">Meganyctiphanes norvegica</name>
    <name type="common">Northern krill</name>
    <name type="synonym">Thysanopoda norvegica</name>
    <dbReference type="NCBI Taxonomy" id="48144"/>
    <lineage>
        <taxon>Eukaryota</taxon>
        <taxon>Metazoa</taxon>
        <taxon>Ecdysozoa</taxon>
        <taxon>Arthropoda</taxon>
        <taxon>Crustacea</taxon>
        <taxon>Multicrustacea</taxon>
        <taxon>Malacostraca</taxon>
        <taxon>Eumalacostraca</taxon>
        <taxon>Eucarida</taxon>
        <taxon>Euphausiacea</taxon>
        <taxon>Euphausiidae</taxon>
        <taxon>Meganyctiphanes</taxon>
    </lineage>
</organism>
<feature type="non-terminal residue" evidence="4">
    <location>
        <position position="1"/>
    </location>
</feature>
<proteinExistence type="predicted"/>
<dbReference type="GO" id="GO:0008270">
    <property type="term" value="F:zinc ion binding"/>
    <property type="evidence" value="ECO:0007669"/>
    <property type="project" value="UniProtKB-KW"/>
</dbReference>
<evidence type="ECO:0000256" key="2">
    <source>
        <dbReference type="SAM" id="MobiDB-lite"/>
    </source>
</evidence>
<keyword evidence="1" id="KW-0479">Metal-binding</keyword>
<dbReference type="PROSITE" id="PS00028">
    <property type="entry name" value="ZINC_FINGER_C2H2_1"/>
    <property type="match status" value="2"/>
</dbReference>
<feature type="compositionally biased region" description="Basic residues" evidence="2">
    <location>
        <begin position="41"/>
        <end position="58"/>
    </location>
</feature>
<reference evidence="4 5" key="1">
    <citation type="submission" date="2024-05" db="EMBL/GenBank/DDBJ databases">
        <authorList>
            <person name="Wallberg A."/>
        </authorList>
    </citation>
    <scope>NUCLEOTIDE SEQUENCE [LARGE SCALE GENOMIC DNA]</scope>
</reference>
<keyword evidence="1" id="KW-0862">Zinc</keyword>
<dbReference type="InterPro" id="IPR036236">
    <property type="entry name" value="Znf_C2H2_sf"/>
</dbReference>
<dbReference type="SUPFAM" id="SSF57667">
    <property type="entry name" value="beta-beta-alpha zinc fingers"/>
    <property type="match status" value="1"/>
</dbReference>
<dbReference type="EMBL" id="CAXKWB010001843">
    <property type="protein sequence ID" value="CAL4065643.1"/>
    <property type="molecule type" value="Genomic_DNA"/>
</dbReference>
<feature type="region of interest" description="Disordered" evidence="2">
    <location>
        <begin position="1"/>
        <end position="58"/>
    </location>
</feature>
<keyword evidence="5" id="KW-1185">Reference proteome</keyword>
<dbReference type="AlphaFoldDB" id="A0AAV2PWL8"/>
<dbReference type="Proteomes" id="UP001497623">
    <property type="component" value="Unassembled WGS sequence"/>
</dbReference>
<evidence type="ECO:0000313" key="4">
    <source>
        <dbReference type="EMBL" id="CAL4065643.1"/>
    </source>
</evidence>
<dbReference type="Pfam" id="PF00096">
    <property type="entry name" value="zf-C2H2"/>
    <property type="match status" value="1"/>
</dbReference>
<evidence type="ECO:0000313" key="5">
    <source>
        <dbReference type="Proteomes" id="UP001497623"/>
    </source>
</evidence>
<comment type="caution">
    <text evidence="4">The sequence shown here is derived from an EMBL/GenBank/DDBJ whole genome shotgun (WGS) entry which is preliminary data.</text>
</comment>
<sequence length="214" mass="24962">SHPEDDPDDSDDPDDPVSHPNDTSDLNDTEKSSTENNKTAITRKKRKRRQGHKKFRKTIKNDIPSIELDPLNVDNDLEDWDIELSTNSPTEKSMTLNPFFCDLCEERFSTSIKLAKHREDVHSDILCHVCPDCGVRYREKAKLTRHLQSMHKLNPHHCQGCNYQIQLTNIVIKGKREKYPLIISHLCKCIIHAQFILSRYLHVRKLGCRYLHVR</sequence>
<feature type="domain" description="C2H2-type" evidence="3">
    <location>
        <begin position="99"/>
        <end position="123"/>
    </location>
</feature>
<feature type="domain" description="C2H2-type" evidence="3">
    <location>
        <begin position="128"/>
        <end position="151"/>
    </location>
</feature>
<protein>
    <recommendedName>
        <fullName evidence="3">C2H2-type domain-containing protein</fullName>
    </recommendedName>
</protein>
<gene>
    <name evidence="4" type="ORF">MNOR_LOCUS4934</name>
</gene>
<dbReference type="SMART" id="SM00355">
    <property type="entry name" value="ZnF_C2H2"/>
    <property type="match status" value="2"/>
</dbReference>
<keyword evidence="1" id="KW-0863">Zinc-finger</keyword>
<evidence type="ECO:0000259" key="3">
    <source>
        <dbReference type="PROSITE" id="PS50157"/>
    </source>
</evidence>
<dbReference type="Gene3D" id="3.30.160.60">
    <property type="entry name" value="Classic Zinc Finger"/>
    <property type="match status" value="1"/>
</dbReference>
<evidence type="ECO:0000256" key="1">
    <source>
        <dbReference type="PROSITE-ProRule" id="PRU00042"/>
    </source>
</evidence>
<dbReference type="InterPro" id="IPR013087">
    <property type="entry name" value="Znf_C2H2_type"/>
</dbReference>
<feature type="compositionally biased region" description="Acidic residues" evidence="2">
    <location>
        <begin position="1"/>
        <end position="15"/>
    </location>
</feature>
<feature type="non-terminal residue" evidence="4">
    <location>
        <position position="214"/>
    </location>
</feature>
<accession>A0AAV2PWL8</accession>
<dbReference type="PROSITE" id="PS50157">
    <property type="entry name" value="ZINC_FINGER_C2H2_2"/>
    <property type="match status" value="2"/>
</dbReference>